<keyword evidence="6 9" id="KW-1133">Transmembrane helix</keyword>
<organism evidence="11 12">
    <name type="scientific">Cobetia crustatorum</name>
    <dbReference type="NCBI Taxonomy" id="553385"/>
    <lineage>
        <taxon>Bacteria</taxon>
        <taxon>Pseudomonadati</taxon>
        <taxon>Pseudomonadota</taxon>
        <taxon>Gammaproteobacteria</taxon>
        <taxon>Oceanospirillales</taxon>
        <taxon>Halomonadaceae</taxon>
        <taxon>Cobetia</taxon>
    </lineage>
</organism>
<protein>
    <recommendedName>
        <fullName evidence="9">TRAP transporter small permease protein</fullName>
    </recommendedName>
</protein>
<comment type="function">
    <text evidence="9">Part of the tripartite ATP-independent periplasmic (TRAP) transport system.</text>
</comment>
<keyword evidence="3" id="KW-1003">Cell membrane</keyword>
<comment type="subunit">
    <text evidence="9">The complex comprises the extracytoplasmic solute receptor protein and the two transmembrane proteins.</text>
</comment>
<dbReference type="EMBL" id="VNFH01000003">
    <property type="protein sequence ID" value="TVU72044.1"/>
    <property type="molecule type" value="Genomic_DNA"/>
</dbReference>
<feature type="transmembrane region" description="Helical" evidence="9">
    <location>
        <begin position="24"/>
        <end position="46"/>
    </location>
</feature>
<gene>
    <name evidence="11" type="ORF">FQP86_05855</name>
</gene>
<feature type="transmembrane region" description="Helical" evidence="9">
    <location>
        <begin position="58"/>
        <end position="74"/>
    </location>
</feature>
<comment type="similarity">
    <text evidence="8 9">Belongs to the TRAP transporter small permease family.</text>
</comment>
<proteinExistence type="inferred from homology"/>
<evidence type="ECO:0000313" key="11">
    <source>
        <dbReference type="EMBL" id="TVU72044.1"/>
    </source>
</evidence>
<dbReference type="AlphaFoldDB" id="A0A558HSH1"/>
<evidence type="ECO:0000256" key="9">
    <source>
        <dbReference type="RuleBase" id="RU369079"/>
    </source>
</evidence>
<comment type="caution">
    <text evidence="11">The sequence shown here is derived from an EMBL/GenBank/DDBJ whole genome shotgun (WGS) entry which is preliminary data.</text>
</comment>
<keyword evidence="5 9" id="KW-0812">Transmembrane</keyword>
<evidence type="ECO:0000256" key="7">
    <source>
        <dbReference type="ARBA" id="ARBA00023136"/>
    </source>
</evidence>
<keyword evidence="2 9" id="KW-0813">Transport</keyword>
<dbReference type="GO" id="GO:0005886">
    <property type="term" value="C:plasma membrane"/>
    <property type="evidence" value="ECO:0007669"/>
    <property type="project" value="UniProtKB-SubCell"/>
</dbReference>
<dbReference type="InterPro" id="IPR007387">
    <property type="entry name" value="TRAP_DctQ"/>
</dbReference>
<dbReference type="RefSeq" id="WP_024951475.1">
    <property type="nucleotide sequence ID" value="NZ_CAWOWR010000087.1"/>
</dbReference>
<dbReference type="GO" id="GO:0022857">
    <property type="term" value="F:transmembrane transporter activity"/>
    <property type="evidence" value="ECO:0007669"/>
    <property type="project" value="UniProtKB-UniRule"/>
</dbReference>
<keyword evidence="7 9" id="KW-0472">Membrane</keyword>
<evidence type="ECO:0000256" key="5">
    <source>
        <dbReference type="ARBA" id="ARBA00022692"/>
    </source>
</evidence>
<evidence type="ECO:0000256" key="2">
    <source>
        <dbReference type="ARBA" id="ARBA00022448"/>
    </source>
</evidence>
<dbReference type="Pfam" id="PF04290">
    <property type="entry name" value="DctQ"/>
    <property type="match status" value="1"/>
</dbReference>
<evidence type="ECO:0000313" key="12">
    <source>
        <dbReference type="Proteomes" id="UP000319941"/>
    </source>
</evidence>
<dbReference type="STRING" id="553385.GCA_000591415_01254"/>
<evidence type="ECO:0000256" key="3">
    <source>
        <dbReference type="ARBA" id="ARBA00022475"/>
    </source>
</evidence>
<dbReference type="OrthoDB" id="9795655at2"/>
<comment type="subcellular location">
    <subcellularLocation>
        <location evidence="1 9">Cell inner membrane</location>
        <topology evidence="1 9">Multi-pass membrane protein</topology>
    </subcellularLocation>
</comment>
<evidence type="ECO:0000259" key="10">
    <source>
        <dbReference type="Pfam" id="PF04290"/>
    </source>
</evidence>
<keyword evidence="12" id="KW-1185">Reference proteome</keyword>
<dbReference type="InterPro" id="IPR055348">
    <property type="entry name" value="DctQ"/>
</dbReference>
<feature type="transmembrane region" description="Helical" evidence="9">
    <location>
        <begin position="140"/>
        <end position="159"/>
    </location>
</feature>
<dbReference type="PANTHER" id="PTHR35011">
    <property type="entry name" value="2,3-DIKETO-L-GULONATE TRAP TRANSPORTER SMALL PERMEASE PROTEIN YIAM"/>
    <property type="match status" value="1"/>
</dbReference>
<dbReference type="PANTHER" id="PTHR35011:SF4">
    <property type="entry name" value="SLL1102 PROTEIN"/>
    <property type="match status" value="1"/>
</dbReference>
<sequence>MSATASTPGWLTGLDRMTEGLGRCVSWLVVIMMLVEFMIVMLRYAFNINSIQMQESVMYMHAAVFLLAASYTLKHDNHVRVDIFYQRLSHRGKSWIDLGGTLFLLFPVMTFILLSSLGYVGDSWSIHEGSPESGGLPGVYLLKTLLPAIAVLMLLQGVAEAGRHLLFLCGRLPSPHTSEDTPDHDEELV</sequence>
<accession>A0A558HSH1</accession>
<name>A0A558HSH1_9GAMM</name>
<keyword evidence="4 9" id="KW-0997">Cell inner membrane</keyword>
<evidence type="ECO:0000256" key="4">
    <source>
        <dbReference type="ARBA" id="ARBA00022519"/>
    </source>
</evidence>
<evidence type="ECO:0000256" key="8">
    <source>
        <dbReference type="ARBA" id="ARBA00038436"/>
    </source>
</evidence>
<feature type="transmembrane region" description="Helical" evidence="9">
    <location>
        <begin position="95"/>
        <end position="120"/>
    </location>
</feature>
<evidence type="ECO:0000256" key="6">
    <source>
        <dbReference type="ARBA" id="ARBA00022989"/>
    </source>
</evidence>
<evidence type="ECO:0000256" key="1">
    <source>
        <dbReference type="ARBA" id="ARBA00004429"/>
    </source>
</evidence>
<reference evidence="11 12" key="1">
    <citation type="submission" date="2019-07" db="EMBL/GenBank/DDBJ databases">
        <title>Diversity of Bacteria from Kongsfjorden, Arctic.</title>
        <authorList>
            <person name="Yu Y."/>
        </authorList>
    </citation>
    <scope>NUCLEOTIDE SEQUENCE [LARGE SCALE GENOMIC DNA]</scope>
    <source>
        <strain evidence="11 12">SM1923</strain>
    </source>
</reference>
<feature type="domain" description="Tripartite ATP-independent periplasmic transporters DctQ component" evidence="10">
    <location>
        <begin position="32"/>
        <end position="163"/>
    </location>
</feature>
<dbReference type="Proteomes" id="UP000319941">
    <property type="component" value="Unassembled WGS sequence"/>
</dbReference>